<reference evidence="5" key="3">
    <citation type="submission" date="2010-09" db="EMBL/GenBank/DDBJ databases">
        <title>Annotation of Gaeumannomyces graminis var. tritici R3-111a-1.</title>
        <authorList>
            <consortium name="The Broad Institute Genome Sequencing Platform"/>
            <person name="Ma L.-J."/>
            <person name="Dead R."/>
            <person name="Young S.K."/>
            <person name="Zeng Q."/>
            <person name="Gargeya S."/>
            <person name="Fitzgerald M."/>
            <person name="Haas B."/>
            <person name="Abouelleil A."/>
            <person name="Alvarado L."/>
            <person name="Arachchi H.M."/>
            <person name="Berlin A."/>
            <person name="Brown A."/>
            <person name="Chapman S.B."/>
            <person name="Chen Z."/>
            <person name="Dunbar C."/>
            <person name="Freedman E."/>
            <person name="Gearin G."/>
            <person name="Gellesch M."/>
            <person name="Goldberg J."/>
            <person name="Griggs A."/>
            <person name="Gujja S."/>
            <person name="Heiman D."/>
            <person name="Howarth C."/>
            <person name="Larson L."/>
            <person name="Lui A."/>
            <person name="MacDonald P.J.P."/>
            <person name="Mehta T."/>
            <person name="Montmayeur A."/>
            <person name="Murphy C."/>
            <person name="Neiman D."/>
            <person name="Pearson M."/>
            <person name="Priest M."/>
            <person name="Roberts A."/>
            <person name="Saif S."/>
            <person name="Shea T."/>
            <person name="Shenoy N."/>
            <person name="Sisk P."/>
            <person name="Stolte C."/>
            <person name="Sykes S."/>
            <person name="Yandava C."/>
            <person name="Wortman J."/>
            <person name="Nusbaum C."/>
            <person name="Birren B."/>
        </authorList>
    </citation>
    <scope>NUCLEOTIDE SEQUENCE</scope>
    <source>
        <strain evidence="5">R3-111a-1</strain>
    </source>
</reference>
<dbReference type="InterPro" id="IPR008257">
    <property type="entry name" value="Pept_M19"/>
</dbReference>
<dbReference type="EMBL" id="GL385403">
    <property type="protein sequence ID" value="EJT69678.1"/>
    <property type="molecule type" value="Genomic_DNA"/>
</dbReference>
<dbReference type="GO" id="GO:0046872">
    <property type="term" value="F:metal ion binding"/>
    <property type="evidence" value="ECO:0007669"/>
    <property type="project" value="UniProtKB-UniRule"/>
</dbReference>
<dbReference type="eggNOG" id="KOG4127">
    <property type="taxonomic scope" value="Eukaryota"/>
</dbReference>
<evidence type="ECO:0000313" key="5">
    <source>
        <dbReference type="EMBL" id="EJT69678.1"/>
    </source>
</evidence>
<dbReference type="InterPro" id="IPR032466">
    <property type="entry name" value="Metal_Hydrolase"/>
</dbReference>
<evidence type="ECO:0000256" key="3">
    <source>
        <dbReference type="SAM" id="MobiDB-lite"/>
    </source>
</evidence>
<dbReference type="Proteomes" id="UP000006039">
    <property type="component" value="Unassembled WGS sequence"/>
</dbReference>
<dbReference type="VEuPathDB" id="FungiDB:GGTG_12561"/>
<sequence>MLSKKSDDKHLPLPATESRIPEESHGRRHRKRVLALFLGLMLVSYMLLTPAAYPAIGRGRHSSQRLSHKTIDERVNEILRKTPLIDGHNDFAIYIRYKYENHINDKGFREGFESSGLPLHVDRPRLRAGKNGGAFWSVFVPCPDNGTDFSDQNYATSVQATLQQIDVVTRLTEAYPGDFSSVLVNSSDALAAFKQGKLISPMGIEGLHQIGNSVANLRRFHSMGVRYATLTHNCHNRYADAALLESPLRVAEPRWNGVSPEGRRVVAEMNRLGLIVDLSHVSEATMVDVLGGGQGGWEGSRAPVIFSHSSAHALCPHPRNVKDSVLRLVKRRDSLVMVNFSPDFVSCTAAKDGSGNNGLPDFYPANSTLAHVADHIMHIGDLIGFDHVGLGSDFDGIQTTPRGLEDVSKFPDLVSELLRRGVSDEDAAKVVGGNLLRVWREVDAAAQRLQAEGELPLEDDLSPALGSSGAAAKFVDV</sequence>
<keyword evidence="2" id="KW-0862">Zinc</keyword>
<dbReference type="EnsemblFungi" id="EJT69678">
    <property type="protein sequence ID" value="EJT69678"/>
    <property type="gene ID" value="GGTG_12561"/>
</dbReference>
<reference evidence="6" key="4">
    <citation type="journal article" date="2015" name="G3 (Bethesda)">
        <title>Genome sequences of three phytopathogenic species of the Magnaporthaceae family of fungi.</title>
        <authorList>
            <person name="Okagaki L.H."/>
            <person name="Nunes C.C."/>
            <person name="Sailsbery J."/>
            <person name="Clay B."/>
            <person name="Brown D."/>
            <person name="John T."/>
            <person name="Oh Y."/>
            <person name="Young N."/>
            <person name="Fitzgerald M."/>
            <person name="Haas B.J."/>
            <person name="Zeng Q."/>
            <person name="Young S."/>
            <person name="Adiconis X."/>
            <person name="Fan L."/>
            <person name="Levin J.Z."/>
            <person name="Mitchell T.K."/>
            <person name="Okubara P.A."/>
            <person name="Farman M.L."/>
            <person name="Kohn L.M."/>
            <person name="Birren B."/>
            <person name="Ma L.-J."/>
            <person name="Dean R.A."/>
        </authorList>
    </citation>
    <scope>NUCLEOTIDE SEQUENCE</scope>
    <source>
        <strain evidence="6">R3-111a-1</strain>
    </source>
</reference>
<name>J3PGD7_GAET3</name>
<dbReference type="Pfam" id="PF01244">
    <property type="entry name" value="Peptidase_M19"/>
    <property type="match status" value="1"/>
</dbReference>
<dbReference type="Gene3D" id="3.20.20.140">
    <property type="entry name" value="Metal-dependent hydrolases"/>
    <property type="match status" value="1"/>
</dbReference>
<dbReference type="GO" id="GO:0070573">
    <property type="term" value="F:metallodipeptidase activity"/>
    <property type="evidence" value="ECO:0007669"/>
    <property type="project" value="InterPro"/>
</dbReference>
<keyword evidence="1 2" id="KW-0224">Dipeptidase</keyword>
<evidence type="ECO:0000313" key="6">
    <source>
        <dbReference type="EnsemblFungi" id="EJT69678"/>
    </source>
</evidence>
<protein>
    <recommendedName>
        <fullName evidence="2">Dipeptidase</fullName>
        <ecNumber evidence="2">3.4.13.19</ecNumber>
    </recommendedName>
</protein>
<dbReference type="HOGENOM" id="CLU_031404_4_0_1"/>
<dbReference type="EC" id="3.4.13.19" evidence="2"/>
<proteinExistence type="inferred from homology"/>
<feature type="compositionally biased region" description="Basic and acidic residues" evidence="3">
    <location>
        <begin position="1"/>
        <end position="11"/>
    </location>
</feature>
<accession>J3PGD7</accession>
<keyword evidence="2" id="KW-0645">Protease</keyword>
<evidence type="ECO:0000313" key="7">
    <source>
        <dbReference type="Proteomes" id="UP000006039"/>
    </source>
</evidence>
<dbReference type="OrthoDB" id="445695at2759"/>
<keyword evidence="2" id="KW-0378">Hydrolase</keyword>
<dbReference type="PANTHER" id="PTHR10443">
    <property type="entry name" value="MICROSOMAL DIPEPTIDASE"/>
    <property type="match status" value="1"/>
</dbReference>
<dbReference type="AlphaFoldDB" id="J3PGD7"/>
<dbReference type="RefSeq" id="XP_009228726.1">
    <property type="nucleotide sequence ID" value="XM_009230462.1"/>
</dbReference>
<keyword evidence="4" id="KW-0812">Transmembrane</keyword>
<dbReference type="SUPFAM" id="SSF51556">
    <property type="entry name" value="Metallo-dependent hydrolases"/>
    <property type="match status" value="1"/>
</dbReference>
<dbReference type="PROSITE" id="PS51365">
    <property type="entry name" value="RENAL_DIPEPTIDASE_2"/>
    <property type="match status" value="1"/>
</dbReference>
<feature type="region of interest" description="Disordered" evidence="3">
    <location>
        <begin position="1"/>
        <end position="25"/>
    </location>
</feature>
<keyword evidence="4" id="KW-1133">Transmembrane helix</keyword>
<comment type="similarity">
    <text evidence="2">Belongs to the metallo-dependent hydrolases superfamily. Peptidase M19 family.</text>
</comment>
<dbReference type="STRING" id="644352.J3PGD7"/>
<reference evidence="5" key="2">
    <citation type="submission" date="2010-07" db="EMBL/GenBank/DDBJ databases">
        <authorList>
            <consortium name="The Broad Institute Genome Sequencing Platform"/>
            <consortium name="Broad Institute Genome Sequencing Center for Infectious Disease"/>
            <person name="Ma L.-J."/>
            <person name="Dead R."/>
            <person name="Young S."/>
            <person name="Zeng Q."/>
            <person name="Koehrsen M."/>
            <person name="Alvarado L."/>
            <person name="Berlin A."/>
            <person name="Chapman S.B."/>
            <person name="Chen Z."/>
            <person name="Freedman E."/>
            <person name="Gellesch M."/>
            <person name="Goldberg J."/>
            <person name="Griggs A."/>
            <person name="Gujja S."/>
            <person name="Heilman E.R."/>
            <person name="Heiman D."/>
            <person name="Hepburn T."/>
            <person name="Howarth C."/>
            <person name="Jen D."/>
            <person name="Larson L."/>
            <person name="Mehta T."/>
            <person name="Neiman D."/>
            <person name="Pearson M."/>
            <person name="Roberts A."/>
            <person name="Saif S."/>
            <person name="Shea T."/>
            <person name="Shenoy N."/>
            <person name="Sisk P."/>
            <person name="Stolte C."/>
            <person name="Sykes S."/>
            <person name="Walk T."/>
            <person name="White J."/>
            <person name="Yandava C."/>
            <person name="Haas B."/>
            <person name="Nusbaum C."/>
            <person name="Birren B."/>
        </authorList>
    </citation>
    <scope>NUCLEOTIDE SEQUENCE</scope>
    <source>
        <strain evidence="5">R3-111a-1</strain>
    </source>
</reference>
<keyword evidence="4" id="KW-0472">Membrane</keyword>
<keyword evidence="2" id="KW-0479">Metal-binding</keyword>
<keyword evidence="7" id="KW-1185">Reference proteome</keyword>
<dbReference type="PANTHER" id="PTHR10443:SF12">
    <property type="entry name" value="DIPEPTIDASE"/>
    <property type="match status" value="1"/>
</dbReference>
<dbReference type="GeneID" id="20353019"/>
<reference evidence="7" key="1">
    <citation type="submission" date="2010-07" db="EMBL/GenBank/DDBJ databases">
        <title>The genome sequence of Gaeumannomyces graminis var. tritici strain R3-111a-1.</title>
        <authorList>
            <consortium name="The Broad Institute Genome Sequencing Platform"/>
            <person name="Ma L.-J."/>
            <person name="Dead R."/>
            <person name="Young S."/>
            <person name="Zeng Q."/>
            <person name="Koehrsen M."/>
            <person name="Alvarado L."/>
            <person name="Berlin A."/>
            <person name="Chapman S.B."/>
            <person name="Chen Z."/>
            <person name="Freedman E."/>
            <person name="Gellesch M."/>
            <person name="Goldberg J."/>
            <person name="Griggs A."/>
            <person name="Gujja S."/>
            <person name="Heilman E.R."/>
            <person name="Heiman D."/>
            <person name="Hepburn T."/>
            <person name="Howarth C."/>
            <person name="Jen D."/>
            <person name="Larson L."/>
            <person name="Mehta T."/>
            <person name="Neiman D."/>
            <person name="Pearson M."/>
            <person name="Roberts A."/>
            <person name="Saif S."/>
            <person name="Shea T."/>
            <person name="Shenoy N."/>
            <person name="Sisk P."/>
            <person name="Stolte C."/>
            <person name="Sykes S."/>
            <person name="Walk T."/>
            <person name="White J."/>
            <person name="Yandava C."/>
            <person name="Haas B."/>
            <person name="Nusbaum C."/>
            <person name="Birren B."/>
        </authorList>
    </citation>
    <scope>NUCLEOTIDE SEQUENCE [LARGE SCALE GENOMIC DNA]</scope>
    <source>
        <strain evidence="7">R3-111a-1</strain>
    </source>
</reference>
<feature type="transmembrane region" description="Helical" evidence="4">
    <location>
        <begin position="33"/>
        <end position="56"/>
    </location>
</feature>
<gene>
    <name evidence="6" type="primary">20353019</name>
    <name evidence="5" type="ORF">GGTG_12561</name>
</gene>
<dbReference type="GO" id="GO:0006508">
    <property type="term" value="P:proteolysis"/>
    <property type="evidence" value="ECO:0007669"/>
    <property type="project" value="UniProtKB-KW"/>
</dbReference>
<organism evidence="5">
    <name type="scientific">Gaeumannomyces tritici (strain R3-111a-1)</name>
    <name type="common">Wheat and barley take-all root rot fungus</name>
    <name type="synonym">Gaeumannomyces graminis var. tritici</name>
    <dbReference type="NCBI Taxonomy" id="644352"/>
    <lineage>
        <taxon>Eukaryota</taxon>
        <taxon>Fungi</taxon>
        <taxon>Dikarya</taxon>
        <taxon>Ascomycota</taxon>
        <taxon>Pezizomycotina</taxon>
        <taxon>Sordariomycetes</taxon>
        <taxon>Sordariomycetidae</taxon>
        <taxon>Magnaporthales</taxon>
        <taxon>Magnaporthaceae</taxon>
        <taxon>Gaeumannomyces</taxon>
    </lineage>
</organism>
<evidence type="ECO:0000256" key="2">
    <source>
        <dbReference type="RuleBase" id="RU341113"/>
    </source>
</evidence>
<evidence type="ECO:0000256" key="4">
    <source>
        <dbReference type="SAM" id="Phobius"/>
    </source>
</evidence>
<dbReference type="CDD" id="cd01301">
    <property type="entry name" value="rDP_like"/>
    <property type="match status" value="1"/>
</dbReference>
<evidence type="ECO:0000256" key="1">
    <source>
        <dbReference type="ARBA" id="ARBA00022997"/>
    </source>
</evidence>
<reference evidence="6" key="5">
    <citation type="submission" date="2018-04" db="UniProtKB">
        <authorList>
            <consortium name="EnsemblFungi"/>
        </authorList>
    </citation>
    <scope>IDENTIFICATION</scope>
    <source>
        <strain evidence="6">R3-111a-1</strain>
    </source>
</reference>
<comment type="cofactor">
    <cofactor evidence="2">
        <name>Zn(2+)</name>
        <dbReference type="ChEBI" id="CHEBI:29105"/>
    </cofactor>
</comment>
<keyword evidence="2" id="KW-0482">Metalloprotease</keyword>
<comment type="catalytic activity">
    <reaction evidence="2">
        <text>an L-aminoacyl-L-amino acid + H2O = 2 an L-alpha-amino acid</text>
        <dbReference type="Rhea" id="RHEA:48940"/>
        <dbReference type="ChEBI" id="CHEBI:15377"/>
        <dbReference type="ChEBI" id="CHEBI:59869"/>
        <dbReference type="ChEBI" id="CHEBI:77460"/>
        <dbReference type="EC" id="3.4.13.19"/>
    </reaction>
</comment>